<feature type="transmembrane region" description="Helical" evidence="6">
    <location>
        <begin position="140"/>
        <end position="163"/>
    </location>
</feature>
<evidence type="ECO:0000256" key="5">
    <source>
        <dbReference type="ARBA" id="ARBA00023136"/>
    </source>
</evidence>
<dbReference type="AlphaFoldDB" id="A0A8H9GCB6"/>
<feature type="transmembrane region" description="Helical" evidence="6">
    <location>
        <begin position="225"/>
        <end position="245"/>
    </location>
</feature>
<keyword evidence="5 6" id="KW-0472">Membrane</keyword>
<feature type="transmembrane region" description="Helical" evidence="6">
    <location>
        <begin position="101"/>
        <end position="119"/>
    </location>
</feature>
<comment type="similarity">
    <text evidence="2 6">Belongs to the 4-toluene sulfonate uptake permease (TSUP) (TC 2.A.102) family.</text>
</comment>
<keyword evidence="10" id="KW-1185">Reference proteome</keyword>
<keyword evidence="6" id="KW-1003">Cell membrane</keyword>
<evidence type="ECO:0000256" key="3">
    <source>
        <dbReference type="ARBA" id="ARBA00022692"/>
    </source>
</evidence>
<keyword evidence="3 6" id="KW-0812">Transmembrane</keyword>
<dbReference type="EMBL" id="BMOI01000005">
    <property type="protein sequence ID" value="GGK97467.1"/>
    <property type="molecule type" value="Genomic_DNA"/>
</dbReference>
<evidence type="ECO:0000256" key="2">
    <source>
        <dbReference type="ARBA" id="ARBA00009142"/>
    </source>
</evidence>
<evidence type="ECO:0000313" key="7">
    <source>
        <dbReference type="EMBL" id="GGK97467.1"/>
    </source>
</evidence>
<dbReference type="Proteomes" id="UP000746584">
    <property type="component" value="Unassembled WGS sequence"/>
</dbReference>
<reference evidence="8 10" key="3">
    <citation type="submission" date="2021-01" db="EMBL/GenBank/DDBJ databases">
        <title>Sequencing the genomes of 1000 actinobacteria strains.</title>
        <authorList>
            <person name="Klenk H.-P."/>
        </authorList>
    </citation>
    <scope>NUCLEOTIDE SEQUENCE [LARGE SCALE GENOMIC DNA]</scope>
    <source>
        <strain evidence="8 10">DSM 20542</strain>
    </source>
</reference>
<comment type="subcellular location">
    <subcellularLocation>
        <location evidence="6">Cell membrane</location>
        <topology evidence="6">Multi-pass membrane protein</topology>
    </subcellularLocation>
    <subcellularLocation>
        <location evidence="1">Membrane</location>
        <topology evidence="1">Multi-pass membrane protein</topology>
    </subcellularLocation>
</comment>
<dbReference type="Pfam" id="PF01925">
    <property type="entry name" value="TauE"/>
    <property type="match status" value="1"/>
</dbReference>
<evidence type="ECO:0000256" key="6">
    <source>
        <dbReference type="RuleBase" id="RU363041"/>
    </source>
</evidence>
<keyword evidence="4 6" id="KW-1133">Transmembrane helix</keyword>
<reference evidence="7" key="1">
    <citation type="journal article" date="2014" name="Int. J. Syst. Evol. Microbiol.">
        <title>Complete genome sequence of Corynebacterium casei LMG S-19264T (=DSM 44701T), isolated from a smear-ripened cheese.</title>
        <authorList>
            <consortium name="US DOE Joint Genome Institute (JGI-PGF)"/>
            <person name="Walter F."/>
            <person name="Albersmeier A."/>
            <person name="Kalinowski J."/>
            <person name="Ruckert C."/>
        </authorList>
    </citation>
    <scope>NUCLEOTIDE SEQUENCE</scope>
    <source>
        <strain evidence="7">JCM 1480</strain>
    </source>
</reference>
<gene>
    <name evidence="7" type="ORF">GCM10009769_14510</name>
    <name evidence="8" type="ORF">JOE58_003318</name>
</gene>
<comment type="caution">
    <text evidence="7">The sequence shown here is derived from an EMBL/GenBank/DDBJ whole genome shotgun (WGS) entry which is preliminary data.</text>
</comment>
<evidence type="ECO:0000256" key="1">
    <source>
        <dbReference type="ARBA" id="ARBA00004141"/>
    </source>
</evidence>
<dbReference type="PANTHER" id="PTHR43701">
    <property type="entry name" value="MEMBRANE TRANSPORTER PROTEIN MJ0441-RELATED"/>
    <property type="match status" value="1"/>
</dbReference>
<organism evidence="7 9">
    <name type="scientific">Curtobacterium luteum</name>
    <dbReference type="NCBI Taxonomy" id="33881"/>
    <lineage>
        <taxon>Bacteria</taxon>
        <taxon>Bacillati</taxon>
        <taxon>Actinomycetota</taxon>
        <taxon>Actinomycetes</taxon>
        <taxon>Micrococcales</taxon>
        <taxon>Microbacteriaceae</taxon>
        <taxon>Curtobacterium</taxon>
    </lineage>
</organism>
<accession>A0A8H9GCB6</accession>
<dbReference type="EMBL" id="JAFBCG010000001">
    <property type="protein sequence ID" value="MBM7804067.1"/>
    <property type="molecule type" value="Genomic_DNA"/>
</dbReference>
<sequence>MLTIGVLVVAGLVAGIVGTAGGITSLVAYPALLAVGLPPFAANVTNSVALIGSGASSAFRARTVLRDRPVTIRRWMPLTVGASLCGAVLLVVTPASLFDRIVPFLVLAGGVLVLAQPLLDRRRRGARAQPGVVLPSVAGVGLYNGYFGAGSGVLMIAVLLLTGEPSLPRANAVKNVLLVAADLLPAVVFAVSGHVVWSAALALGAGAVVGGLIGPTIAQRVPHGVLRVAIALCSLVLAVVLFATVG</sequence>
<evidence type="ECO:0000256" key="4">
    <source>
        <dbReference type="ARBA" id="ARBA00022989"/>
    </source>
</evidence>
<dbReference type="Proteomes" id="UP000648535">
    <property type="component" value="Unassembled WGS sequence"/>
</dbReference>
<dbReference type="RefSeq" id="WP_175327686.1">
    <property type="nucleotide sequence ID" value="NZ_BMOI01000005.1"/>
</dbReference>
<dbReference type="GO" id="GO:0005886">
    <property type="term" value="C:plasma membrane"/>
    <property type="evidence" value="ECO:0007669"/>
    <property type="project" value="UniProtKB-SubCell"/>
</dbReference>
<dbReference type="InterPro" id="IPR002781">
    <property type="entry name" value="TM_pro_TauE-like"/>
</dbReference>
<feature type="transmembrane region" description="Helical" evidence="6">
    <location>
        <begin position="75"/>
        <end position="95"/>
    </location>
</feature>
<feature type="transmembrane region" description="Helical" evidence="6">
    <location>
        <begin position="31"/>
        <end position="54"/>
    </location>
</feature>
<protein>
    <recommendedName>
        <fullName evidence="6">Probable membrane transporter protein</fullName>
    </recommendedName>
</protein>
<reference evidence="7" key="2">
    <citation type="submission" date="2020-09" db="EMBL/GenBank/DDBJ databases">
        <authorList>
            <person name="Sun Q."/>
            <person name="Ohkuma M."/>
        </authorList>
    </citation>
    <scope>NUCLEOTIDE SEQUENCE</scope>
    <source>
        <strain evidence="7">JCM 1480</strain>
    </source>
</reference>
<dbReference type="PANTHER" id="PTHR43701:SF2">
    <property type="entry name" value="MEMBRANE TRANSPORTER PROTEIN YJNA-RELATED"/>
    <property type="match status" value="1"/>
</dbReference>
<feature type="transmembrane region" description="Helical" evidence="6">
    <location>
        <begin position="183"/>
        <end position="213"/>
    </location>
</feature>
<evidence type="ECO:0000313" key="8">
    <source>
        <dbReference type="EMBL" id="MBM7804067.1"/>
    </source>
</evidence>
<dbReference type="InterPro" id="IPR051598">
    <property type="entry name" value="TSUP/Inactive_protease-like"/>
</dbReference>
<name>A0A8H9GCB6_9MICO</name>
<proteinExistence type="inferred from homology"/>
<evidence type="ECO:0000313" key="9">
    <source>
        <dbReference type="Proteomes" id="UP000648535"/>
    </source>
</evidence>
<evidence type="ECO:0000313" key="10">
    <source>
        <dbReference type="Proteomes" id="UP000746584"/>
    </source>
</evidence>